<feature type="compositionally biased region" description="Polar residues" evidence="8">
    <location>
        <begin position="4057"/>
        <end position="4066"/>
    </location>
</feature>
<dbReference type="InterPro" id="IPR016024">
    <property type="entry name" value="ARM-type_fold"/>
</dbReference>
<evidence type="ECO:0000313" key="12">
    <source>
        <dbReference type="Proteomes" id="UP000054558"/>
    </source>
</evidence>
<evidence type="ECO:0000256" key="7">
    <source>
        <dbReference type="PROSITE-ProRule" id="PRU01388"/>
    </source>
</evidence>
<dbReference type="EMBL" id="DF237193">
    <property type="protein sequence ID" value="GAQ85599.1"/>
    <property type="molecule type" value="Genomic_DNA"/>
</dbReference>
<sequence>MLSSAKLQPALEGSLCPGLYMRRQWPSHSHPWRRNNNSPLERPADQPTILQNPLALLELLEAATVKEKAEAQRADAQAAASKYAEEQPLFGGESRDNSTPVPAPLGDARDPSLASALRWAVQLENGHSQGLRPQNETWLPLAKDLPSATLHHAILHTRLVQRILAICDALLQPLATSAPTNRPRTWHAVRRHLSLASQLMLYLEEILLLQAPVHIATEVESWLVLIASQIGAVYRSMLESLQNPEPVVDGNGEEGPSELLLVNELLGVAETARVSPVVLVNLKMLLAATLIDTTGRLEMPDLETLLEPGSAFSDAHESLPHSGEEHASPGGSSPDLGPSVVSLAVQLIQEVDEELAPSDPQSGVEPETGQASDTLASLVSSFEPRRLIRLPRSEPFLGAFEWRRKHSRESLLGLILPPAGKWLDRLVAMLLVNPDQEGYGPEERSEVNVGLPDDGGAAFSRSQSTKSAPPPKEDNLFGDLFQEAMGSRGVSEASHRELPVDLHPPAKEVSHGGWAEAAIQVAQFLGGCAFDSRWCPAVLDASCSLLRKEHLAAIVTTCAASGAGGLGSGALRAALCKLVEALTVQDGRLAETPGLVRELAVQLYTQGARSDVLLAILAKWLLQKDGGAGGAAVASGEAADKEAGKRTESEEAPLEGDGASLRALVTAIWEAVFQSIGSLAVSPISDQQPVVLADAELSPLEHALASLPNQRQVSVLFLGFHLFERADRVGLLTAAVEHLKTAAKALKLQAARQAGKSGSGDSATFLAGHQLAVSRLVLLAGSLLGHLDRYPGWLPGQLQSLLELASSKSPGSVSNPSYLSLTASLAQQIGAASNSLLADKALAQSLFLLGQPDAPASEREEEASRRVAEGGAPPDLVASFSRSLLWILASPRFHCGSTTELLIDRYLSEVCWRNLRSWPLPLLSEADSAEATTLQLAELLEEARPSSPREATVELLSSVWSAVRLGSASAGHENDALAIGTLTVLEAGLRERKAGDGARPWAAQWSESFGQWLESKEPGAFLRELCTLLDGAADRYARRLRWYLEGCYGAEAAQLVMVLLRARLGNRASLEGALVKGGVSVSTVRLILQGGRRLLDGLSPASQLAGNAATDSSVSERVVNGVFRADSERWLEAAFLLPGFPSTAEVTSAPVASSQILIGAILSCMEGVLSLDEPGESGWSVVEEALSRATLTGLLDSEGALVNRIWASHPSLDAERATSRELDHSVTLCQTLLQQRVVGAPGQQAPALAHPSPPPLEKHLDTVLEALTLDLADKLEALLDEPTGRGLTILLEYFSGKAGEAGESGRASSAAATKPNSGHDAVGAGLEPVKGDLSFLLSALSNSPSSLLNGRILGLLVKILSPQKDGVGFGSTAGGPSEAKTETGSPRVLLAGAIAHRLRAGLLGMGESGLATWLQERLLGSAGGSLTWHVPAQQRESAGQLLEALVHDSRDCSEDFSSQLLTALLSRLKPAYATFEAKSVDAYFELIVRLSADHPRLIQRTLEVTTDLLDAFALQAGSISAEQLGHVQRLLGFLGAVLNSAAATSAAQQQGVVPSAQEVLFRPGRAGHFERRDRSASRNRAPQVHEAIVESREEGRDEVVREDSEDEEEEDLISFGEEDEEEEAFEGDDETVEMEEDDFESGETSSDDDDAKLCTFGASGSNFIEQHWYFCYTCDLVISKGCCSTCARVCHQGHKVVYSKFSRFFCDCGAGGSRNNPCQALRPRGPRSDTSSNLRGQSSASAAPADRASARGRAFGETASDSGSEAWYEPQEALQSELFPKLRVDSGVLAFLEEKGLEAVLLKLCDSFADALGLGNGGLRDVENEAAFDFSLAGGLTQRNDIVTFARAHKYGTFETKLKMEYSSAREVKAAIASGAISKSLLTVSRRGKVAIAEGDKVSLFEAAVLTAASADKGAPKPLSKNSVRFQILNLEFNPANDAHLVVSGFEDCQVFILNSRGEVTDRLAVELALEPETFVVQASWVPGSQVELLVVTNRSVKLYDLSKDKISPAFYVTVPQESIKQAVLARDSDDLLRIIVLTQQGVLFLGKLSPQEGSQGAISLTERLQLPPERQWPGSRGCSLSHFPEHRTLISSYEDGQVVIGRLADTFTSFEKVCFLSENERSGNLHFWRAVSEASGVYVAVNSARQGAAVAVQLAEGSVGTQTLRQVGGSSLLRMEGVATYAPPGSGQKSSILVLNDDGGLQVFSHAPAEVGDRYGVPGSAYVRGRVESSDRRGPQPAALAASFPLTFFENTQCITQSVTWGGDLGDSDAIKLSLAAEESFLEAPTARPFKILVNNSAAETVMVGCRIHVGATGRANVPSQVQVFDRTVVLEEGNRRWYDIPFTVVESLTADRSFTLTFGSAPNNQLSRIDAIEVYARSKEDFGWREKVESMRDLLQQNRAGPSATAAPPTDAPAAAPVSPIEEGLCAGLEVLGLFYGRSATGGVSPVSKHTLSPRLTGHDHFEDAVEEQSDALDDTAAPNSDRSIDPSPGCLALLEKAVSASEPHPSVQAFAQRVLSSLHPGPSELQRAKDALLMSAFANSVGPCARALSQGGHHARARAAHVLGSQMHWASEIASQRFEHFREAVARQGPGFSDELVGAFEAVVGKESLEATELSALTIDLVEVLCGCAQEALAEIGEPAARGSLGSRNRELESTGSEDRAASGAAAGPTGSAASVQQGSQPPSEKESQQREAQTARSGPERAEHILCVLQALLFSPQEPVRSAASVALSSHLLQSKLATSATPLQPLAESGPSQVVEMPARAAHVVVDAVQFSCDGCSACPIMRRRWHCTQCPDFDLCERCYEGRGERRFDQHRPEHPMVCLPVDDPFSFTPIPNPRSVAEASSHPLSDSGDDSDEASEPAEPQPVRSAGSQTAEAASSVEGQGQGTAYLAIEEMSEEEHLKLALELSMQETQPDPVAAAPKDADAGRSLVGRQAVAGSGDVTGGAVADGSQEAGQVGPSSANGASQEREKEPPATDPRALFRKMLLESFASDVGWMHRCSGLEAVPILQLLARLASERAPGGTLGLDGFDVRRLVEAMLRELNLGVSLPVESRSDWGEVAVLTLKFFAFVLTDWESADGEPGTGVEGHKRKNRPEAPRAADGPKEALRQPGLLEYLLSVLQRLVPEFAKPKREKSGGPGHDQQGALLHSRHDKTLSSLQPFFPDAYTRAHGRGVFAEFPKLVLGAALDLAEALTESGVKIDGGALAGKDGSAPEGPWADVLCSYIYCSQTHFVRDSARHVLLQSCGRNKPAFNLARDNWLLGKELQQLQRLSDKSDGFQRPLPHDKTVKLVKCLGVLAETAEKRPRSWQWFCSPGKTPDALTFLLRASYLLGEEAVLQALKLLALALAEEKEEGAPPSARPSAEFLLGNPTELDRFVRFFLLDFGAKAVRVQARAVLQNAWLRADSDAQRGVLVASIVSAVPELSSYGTNVHEISGLLKWLFAKGAERDPGGWSAALTLAGVSARVLDALRAHNRLLETHPNGRAYGTLQSLIEFDGYYLESEPCTACNNVEVPFSKLKLESIKQETKYTDNRILVRCPSSYTLESFSMAVHDARRSKSVKVLRLYYNNRAASDLSELKGNWALWKKVKSYHLAPNQAELKAELTVPVTGCNFMFEFAELYENLQASSLEHLQCPRCSRHVTDRHGICPHCHENCFQCRQCRNINYENLDSFLCNECGYSKYGRFEFSVNAKPSFAFDAIESEDDMQKCLAVIEKESENAHKQYQQLLATKKPLLRLISMVGDGSGDQDAVQVAPQVAAPSSSSPTLKVNQNVAVLGVLYGNKCKEAFEQVSRSVQALHGARKALTAYLERSSSSAGTTQAPVLPTAPKRPPSRCYGCASTLVTHALEWLHLLADSSGEKQKMVDQGLVQELFESGIHHGSQQVRSSTRLLICTLVRDNPAASESLTSLIRQRVYYCLDHPRTTELAVQAKNDCQLLRDACSLNDSCWEPRLKLAFEILFRGVEVGTDSPPIAENVILSCLRIVAQACTVPAAGSGNGNGKGADAASKPGGSVVGGLSQAFSSLGQASTAGGPDGRRSFAQVASGAVRQETRGAQSAATSWPQPARPPPTRPAPLVVAAESQPGPRLERSEKGGLTVTYKEWSNGSISFETLAQQQRGKAASGATNPSDASNAPARVSTPLRLGSLKLRPEVVTRRVVSKWRGARARRQLGALDRDSWLKGLVLSASSPAIRTEACALVRTLSASGSPARRLKFLDLMTELLTSARHARAEAVVEYFELYRDMLAEEDGRLYLTVKGWLRSACGLIVSEVHRIRAQEGNYLMANVNEGFVLQHVIGFLRSFLEIGTIRHRFVRDGLLTSLLEALLSLKSLVIQKTKLTASCAQELSGLLEMLLETGEDTQRSFVRACMGALEAHAGANDEHRGGQRAATFIMNQLCDVIQPVRPEPVYLLTLNKAHTQEEFIRGAMAQNPYSSADVGPLMRDVKNKICTQLEMLGLIEDDYGMELLVAGSIVSLDLSIKQVYEKVWLRTQQAMGVQSLADCPPMSVTYRLQGLDGEATEPMISEVDDDRGEQLDPEVEFALTGEMETCGGLELLLKILRESPQGRGELGALLKLLGFCCKVRTNRRTLLRLDALHVLLERARAAVSVSSPEQDGTAEALLEIIESLVTEANEMAAGGLDNVTLTAPTSAGVTTPRGRSWAGEAREEEAVAAVKMFLDKLSYRPSPVQGGRNAPDSRGGKQKDVKSQADAVARILPYLTYGEPAAMECLIGHFAPFMDFQEFDRLCAADGKQEEAASRAADHRQRLESFVKVCESIRLDANGDLLKSLFLERGLVARGLHYLKDVFPPVTSAGAVALEIRSVPAFTEALLLPSVPIVLGMLTGLANGHPSIQGLMDRDGVLPLLHALEGVSSEQKEIRAKAEGVLDIVSDEASGGALTATVNALRKATKDELRVRAMKRREAMLKGLGMASAVTSDGADRIVVSAKPSIEGLDEMEEEGDDSLACMVCREGYKLKPAECLGTYAFSKRVNGGGMLGARSEFIYTTVSHFNVIHFTCHVEAKRADSKLKTPKKEWEGAALRNSETLANSIFPLRGPDVTPQNYSRYCDQYWENLAALGRADGSRFKLLAHDLAALLGRFASGGSFSVDSHGGSKESNAQLLPFMVQMGAYLLEQVGSSQRRALRKSLQAYLGVAETSRTPGPATPRRSSFADAVPTGPSSSTPELASTPGGSSLPPRSPAPPVARSLDESVHLMLILSLLLHSLKEWQKHRREFLQRAIHFAYNQTRESRPLMPVPPSPSPGGSLTDLSSLFTAGPLVVQTPDGGFDPRAAFKAVKPIAIMVALIDKLQKFFKKGGAGTRAGEQEPRTWAAFPEPVPSPGQTPDDEELSFSFSRGSSTPRTPGEASPLRRGVTEGRDSGAQRSPSRRPSSEDSGDHSWELVMKERLNDIPAMLAFAKEFQELVEDLHAAEDLMELLDTVDCLGDIYGPAGGGSWEEFLEQTVTGVTPRASFVS</sequence>
<name>A0A1Y1I844_KLENI</name>
<feature type="region of interest" description="Disordered" evidence="8">
    <location>
        <begin position="3083"/>
        <end position="3109"/>
    </location>
</feature>
<dbReference type="Proteomes" id="UP000054558">
    <property type="component" value="Unassembled WGS sequence"/>
</dbReference>
<dbReference type="SUPFAM" id="SSF57850">
    <property type="entry name" value="RING/U-box"/>
    <property type="match status" value="1"/>
</dbReference>
<dbReference type="PANTHER" id="PTHR21725">
    <property type="entry name" value="E3 UBIQUITIN-PROTEIN LIGASE UBR4"/>
    <property type="match status" value="1"/>
</dbReference>
<feature type="region of interest" description="Disordered" evidence="8">
    <location>
        <begin position="2468"/>
        <end position="2488"/>
    </location>
</feature>
<feature type="region of interest" description="Disordered" evidence="8">
    <location>
        <begin position="2646"/>
        <end position="2703"/>
    </location>
</feature>
<keyword evidence="4" id="KW-0862">Zinc</keyword>
<dbReference type="InterPro" id="IPR003903">
    <property type="entry name" value="UIM_dom"/>
</dbReference>
<proteinExistence type="inferred from homology"/>
<dbReference type="CDD" id="cd02249">
    <property type="entry name" value="ZZ"/>
    <property type="match status" value="1"/>
</dbReference>
<evidence type="ECO:0000256" key="6">
    <source>
        <dbReference type="PROSITE-ProRule" id="PRU00508"/>
    </source>
</evidence>
<feature type="domain" description="ZZ-type" evidence="9">
    <location>
        <begin position="2773"/>
        <end position="2831"/>
    </location>
</feature>
<feature type="region of interest" description="Disordered" evidence="8">
    <location>
        <begin position="2943"/>
        <end position="2982"/>
    </location>
</feature>
<keyword evidence="3 5" id="KW-0863">Zinc-finger</keyword>
<feature type="compositionally biased region" description="Polar residues" evidence="8">
    <location>
        <begin position="1728"/>
        <end position="1737"/>
    </location>
</feature>
<dbReference type="SMART" id="SM00291">
    <property type="entry name" value="ZnF_ZZ"/>
    <property type="match status" value="1"/>
</dbReference>
<dbReference type="SMART" id="SM00396">
    <property type="entry name" value="ZnF_UBR1"/>
    <property type="match status" value="1"/>
</dbReference>
<feature type="compositionally biased region" description="Acidic residues" evidence="8">
    <location>
        <begin position="2854"/>
        <end position="2863"/>
    </location>
</feature>
<feature type="compositionally biased region" description="Polar residues" evidence="8">
    <location>
        <begin position="4119"/>
        <end position="4136"/>
    </location>
</feature>
<dbReference type="Pfam" id="PF24079">
    <property type="entry name" value="UBR4"/>
    <property type="match status" value="1"/>
</dbReference>
<keyword evidence="2" id="KW-0479">Metal-binding</keyword>
<dbReference type="InterPro" id="IPR003126">
    <property type="entry name" value="Znf_UBR"/>
</dbReference>
<feature type="compositionally biased region" description="Basic and acidic residues" evidence="8">
    <location>
        <begin position="314"/>
        <end position="327"/>
    </location>
</feature>
<feature type="compositionally biased region" description="Basic and acidic residues" evidence="8">
    <location>
        <begin position="2651"/>
        <end position="2664"/>
    </location>
</feature>
<dbReference type="SUPFAM" id="SSF50978">
    <property type="entry name" value="WD40 repeat-like"/>
    <property type="match status" value="1"/>
</dbReference>
<dbReference type="Pfam" id="PF00569">
    <property type="entry name" value="ZZ"/>
    <property type="match status" value="1"/>
</dbReference>
<feature type="region of interest" description="Disordered" evidence="8">
    <location>
        <begin position="312"/>
        <end position="336"/>
    </location>
</feature>
<feature type="compositionally biased region" description="Low complexity" evidence="8">
    <location>
        <begin position="2665"/>
        <end position="2678"/>
    </location>
</feature>
<feature type="region of interest" description="Disordered" evidence="8">
    <location>
        <begin position="354"/>
        <end position="374"/>
    </location>
</feature>
<evidence type="ECO:0000256" key="5">
    <source>
        <dbReference type="PROSITE-ProRule" id="PRU00228"/>
    </source>
</evidence>
<feature type="region of interest" description="Disordered" evidence="8">
    <location>
        <begin position="453"/>
        <end position="473"/>
    </location>
</feature>
<dbReference type="InterPro" id="IPR036322">
    <property type="entry name" value="WD40_repeat_dom_sf"/>
</dbReference>
<evidence type="ECO:0000256" key="4">
    <source>
        <dbReference type="ARBA" id="ARBA00022833"/>
    </source>
</evidence>
<feature type="region of interest" description="Disordered" evidence="8">
    <location>
        <begin position="2400"/>
        <end position="2419"/>
    </location>
</feature>
<feature type="compositionally biased region" description="Basic and acidic residues" evidence="8">
    <location>
        <begin position="1587"/>
        <end position="1602"/>
    </location>
</feature>
<feature type="domain" description="UBR-type" evidence="10">
    <location>
        <begin position="1652"/>
        <end position="1723"/>
    </location>
</feature>
<dbReference type="PROSITE" id="PS50135">
    <property type="entry name" value="ZF_ZZ_2"/>
    <property type="match status" value="1"/>
</dbReference>
<evidence type="ECO:0000256" key="8">
    <source>
        <dbReference type="SAM" id="MobiDB-lite"/>
    </source>
</evidence>
<feature type="region of interest" description="Disordered" evidence="8">
    <location>
        <begin position="5319"/>
        <end position="5400"/>
    </location>
</feature>
<dbReference type="PROSITE" id="PS01357">
    <property type="entry name" value="ZF_ZZ_1"/>
    <property type="match status" value="1"/>
</dbReference>
<evidence type="ECO:0000313" key="11">
    <source>
        <dbReference type="EMBL" id="GAQ85599.1"/>
    </source>
</evidence>
<feature type="region of interest" description="Disordered" evidence="8">
    <location>
        <begin position="4030"/>
        <end position="4080"/>
    </location>
</feature>
<feature type="region of interest" description="Disordered" evidence="8">
    <location>
        <begin position="1302"/>
        <end position="1323"/>
    </location>
</feature>
<feature type="region of interest" description="Disordered" evidence="8">
    <location>
        <begin position="633"/>
        <end position="653"/>
    </location>
</feature>
<feature type="region of interest" description="Disordered" evidence="8">
    <location>
        <begin position="1569"/>
        <end position="1647"/>
    </location>
</feature>
<feature type="region of interest" description="UBR4 E3 catalytic module" evidence="7">
    <location>
        <begin position="4836"/>
        <end position="5468"/>
    </location>
</feature>
<feature type="compositionally biased region" description="Acidic residues" evidence="8">
    <location>
        <begin position="1603"/>
        <end position="1647"/>
    </location>
</feature>
<feature type="compositionally biased region" description="Polar residues" evidence="8">
    <location>
        <begin position="2873"/>
        <end position="2886"/>
    </location>
</feature>
<dbReference type="InterPro" id="IPR000433">
    <property type="entry name" value="Znf_ZZ"/>
</dbReference>
<feature type="compositionally biased region" description="Polar residues" evidence="8">
    <location>
        <begin position="5353"/>
        <end position="5363"/>
    </location>
</feature>
<dbReference type="OMA" id="VHRMEEH"/>
<feature type="compositionally biased region" description="Basic and acidic residues" evidence="8">
    <location>
        <begin position="638"/>
        <end position="649"/>
    </location>
</feature>
<evidence type="ECO:0000256" key="2">
    <source>
        <dbReference type="ARBA" id="ARBA00022723"/>
    </source>
</evidence>
<feature type="zinc finger region" description="UBR-type" evidence="6">
    <location>
        <begin position="1652"/>
        <end position="1723"/>
    </location>
</feature>
<dbReference type="InterPro" id="IPR043145">
    <property type="entry name" value="Znf_ZZ_sf"/>
</dbReference>
<feature type="compositionally biased region" description="Low complexity" evidence="8">
    <location>
        <begin position="2402"/>
        <end position="2419"/>
    </location>
</feature>
<gene>
    <name evidence="11" type="ORF">KFL_002440050</name>
</gene>
<dbReference type="CDD" id="cd19681">
    <property type="entry name" value="UBR-box_BIG_like"/>
    <property type="match status" value="1"/>
</dbReference>
<dbReference type="GO" id="GO:0008270">
    <property type="term" value="F:zinc ion binding"/>
    <property type="evidence" value="ECO:0007669"/>
    <property type="project" value="UniProtKB-KW"/>
</dbReference>
<dbReference type="InterPro" id="IPR056530">
    <property type="entry name" value="UBR4-like_dom"/>
</dbReference>
<dbReference type="InterPro" id="IPR025704">
    <property type="entry name" value="E3_Ub_ligase_UBR4_C"/>
</dbReference>
<dbReference type="Pfam" id="PF13764">
    <property type="entry name" value="E3_UbLigase_R4"/>
    <property type="match status" value="1"/>
</dbReference>
<feature type="region of interest" description="Disordered" evidence="8">
    <location>
        <begin position="2836"/>
        <end position="2888"/>
    </location>
</feature>
<feature type="region of interest" description="Disordered" evidence="8">
    <location>
        <begin position="5159"/>
        <end position="5207"/>
    </location>
</feature>
<dbReference type="Gene3D" id="3.30.60.90">
    <property type="match status" value="1"/>
</dbReference>
<dbReference type="PROSITE" id="PS50330">
    <property type="entry name" value="UIM"/>
    <property type="match status" value="1"/>
</dbReference>
<dbReference type="PROSITE" id="PS52043">
    <property type="entry name" value="UBR4_E3"/>
    <property type="match status" value="1"/>
</dbReference>
<dbReference type="STRING" id="105231.A0A1Y1I844"/>
<feature type="compositionally biased region" description="Low complexity" evidence="8">
    <location>
        <begin position="1738"/>
        <end position="1748"/>
    </location>
</feature>
<evidence type="ECO:0000256" key="1">
    <source>
        <dbReference type="ARBA" id="ARBA00009970"/>
    </source>
</evidence>
<feature type="region of interest" description="Disordered" evidence="8">
    <location>
        <begin position="1719"/>
        <end position="1748"/>
    </location>
</feature>
<organism evidence="11 12">
    <name type="scientific">Klebsormidium nitens</name>
    <name type="common">Green alga</name>
    <name type="synonym">Ulothrix nitens</name>
    <dbReference type="NCBI Taxonomy" id="105231"/>
    <lineage>
        <taxon>Eukaryota</taxon>
        <taxon>Viridiplantae</taxon>
        <taxon>Streptophyta</taxon>
        <taxon>Klebsormidiophyceae</taxon>
        <taxon>Klebsormidiales</taxon>
        <taxon>Klebsormidiaceae</taxon>
        <taxon>Klebsormidium</taxon>
    </lineage>
</organism>
<feature type="compositionally biased region" description="Basic and acidic residues" evidence="8">
    <location>
        <begin position="5391"/>
        <end position="5400"/>
    </location>
</feature>
<protein>
    <submittedName>
        <fullName evidence="11">Calossin-like protein</fullName>
    </submittedName>
</protein>
<accession>A0A1Y1I844</accession>
<evidence type="ECO:0000259" key="10">
    <source>
        <dbReference type="PROSITE" id="PS51157"/>
    </source>
</evidence>
<feature type="region of interest" description="Disordered" evidence="8">
    <location>
        <begin position="4119"/>
        <end position="4141"/>
    </location>
</feature>
<dbReference type="PANTHER" id="PTHR21725:SF1">
    <property type="entry name" value="E3 UBIQUITIN-PROTEIN LIGASE UBR4"/>
    <property type="match status" value="1"/>
</dbReference>
<feature type="compositionally biased region" description="Basic and acidic residues" evidence="8">
    <location>
        <begin position="3098"/>
        <end position="3109"/>
    </location>
</feature>
<dbReference type="InterPro" id="IPR045189">
    <property type="entry name" value="UBR4-like"/>
</dbReference>
<evidence type="ECO:0000256" key="3">
    <source>
        <dbReference type="ARBA" id="ARBA00022771"/>
    </source>
</evidence>
<evidence type="ECO:0000259" key="9">
    <source>
        <dbReference type="PROSITE" id="PS50135"/>
    </source>
</evidence>
<dbReference type="OrthoDB" id="30336at2759"/>
<dbReference type="PROSITE" id="PS51157">
    <property type="entry name" value="ZF_UBR"/>
    <property type="match status" value="1"/>
</dbReference>
<dbReference type="SUPFAM" id="SSF48371">
    <property type="entry name" value="ARM repeat"/>
    <property type="match status" value="1"/>
</dbReference>
<feature type="region of interest" description="Disordered" evidence="8">
    <location>
        <begin position="76"/>
        <end position="101"/>
    </location>
</feature>
<reference evidence="11 12" key="1">
    <citation type="journal article" date="2014" name="Nat. Commun.">
        <title>Klebsormidium flaccidum genome reveals primary factors for plant terrestrial adaptation.</title>
        <authorList>
            <person name="Hori K."/>
            <person name="Maruyama F."/>
            <person name="Fujisawa T."/>
            <person name="Togashi T."/>
            <person name="Yamamoto N."/>
            <person name="Seo M."/>
            <person name="Sato S."/>
            <person name="Yamada T."/>
            <person name="Mori H."/>
            <person name="Tajima N."/>
            <person name="Moriyama T."/>
            <person name="Ikeuchi M."/>
            <person name="Watanabe M."/>
            <person name="Wada H."/>
            <person name="Kobayashi K."/>
            <person name="Saito M."/>
            <person name="Masuda T."/>
            <person name="Sasaki-Sekimoto Y."/>
            <person name="Mashiguchi K."/>
            <person name="Awai K."/>
            <person name="Shimojima M."/>
            <person name="Masuda S."/>
            <person name="Iwai M."/>
            <person name="Nobusawa T."/>
            <person name="Narise T."/>
            <person name="Kondo S."/>
            <person name="Saito H."/>
            <person name="Sato R."/>
            <person name="Murakawa M."/>
            <person name="Ihara Y."/>
            <person name="Oshima-Yamada Y."/>
            <person name="Ohtaka K."/>
            <person name="Satoh M."/>
            <person name="Sonobe K."/>
            <person name="Ishii M."/>
            <person name="Ohtani R."/>
            <person name="Kanamori-Sato M."/>
            <person name="Honoki R."/>
            <person name="Miyazaki D."/>
            <person name="Mochizuki H."/>
            <person name="Umetsu J."/>
            <person name="Higashi K."/>
            <person name="Shibata D."/>
            <person name="Kamiya Y."/>
            <person name="Sato N."/>
            <person name="Nakamura Y."/>
            <person name="Tabata S."/>
            <person name="Ida S."/>
            <person name="Kurokawa K."/>
            <person name="Ohta H."/>
        </authorList>
    </citation>
    <scope>NUCLEOTIDE SEQUENCE [LARGE SCALE GENOMIC DNA]</scope>
    <source>
        <strain evidence="11 12">NIES-2285</strain>
    </source>
</reference>
<feature type="region of interest" description="Disordered" evidence="8">
    <location>
        <begin position="4687"/>
        <end position="4709"/>
    </location>
</feature>
<comment type="similarity">
    <text evidence="1 7">Belongs to the UBR4 family.</text>
</comment>
<keyword evidence="12" id="KW-1185">Reference proteome</keyword>